<dbReference type="OMA" id="FVYQKRT"/>
<accession>A0A1Y5I251</accession>
<organism evidence="1">
    <name type="scientific">Ostreococcus tauri</name>
    <name type="common">Marine green alga</name>
    <dbReference type="NCBI Taxonomy" id="70448"/>
    <lineage>
        <taxon>Eukaryota</taxon>
        <taxon>Viridiplantae</taxon>
        <taxon>Chlorophyta</taxon>
        <taxon>Mamiellophyceae</taxon>
        <taxon>Mamiellales</taxon>
        <taxon>Bathycoccaceae</taxon>
        <taxon>Ostreococcus</taxon>
    </lineage>
</organism>
<dbReference type="EMBL" id="KZ155831">
    <property type="protein sequence ID" value="OUS43566.1"/>
    <property type="molecule type" value="Genomic_DNA"/>
</dbReference>
<name>A0A1Y5I251_OSTTA</name>
<sequence>MPVSFVYQKRTRSKPREGADVCEIKCKRHACAIQRCLSRLPVTKSQTSSSTLNFGRCDDVKRLYDECCLKARALEAKEAEERA</sequence>
<gene>
    <name evidence="1" type="ORF">BE221DRAFT_207556</name>
</gene>
<reference evidence="1" key="1">
    <citation type="submission" date="2017-04" db="EMBL/GenBank/DDBJ databases">
        <title>Population genomics of picophytoplankton unveils novel chromosome hypervariability.</title>
        <authorList>
            <consortium name="DOE Joint Genome Institute"/>
            <person name="Blanc-Mathieu R."/>
            <person name="Krasovec M."/>
            <person name="Hebrard M."/>
            <person name="Yau S."/>
            <person name="Desgranges E."/>
            <person name="Martin J."/>
            <person name="Schackwitz W."/>
            <person name="Kuo A."/>
            <person name="Salin G."/>
            <person name="Donnadieu C."/>
            <person name="Desdevises Y."/>
            <person name="Sanchez-Ferandin S."/>
            <person name="Moreau H."/>
            <person name="Rivals E."/>
            <person name="Grigoriev I.V."/>
            <person name="Grimsley N."/>
            <person name="Eyre-Walker A."/>
            <person name="Piganeau G."/>
        </authorList>
    </citation>
    <scope>NUCLEOTIDE SEQUENCE [LARGE SCALE GENOMIC DNA]</scope>
    <source>
        <strain evidence="1">RCC 1115</strain>
    </source>
</reference>
<dbReference type="Proteomes" id="UP000195557">
    <property type="component" value="Unassembled WGS sequence"/>
</dbReference>
<proteinExistence type="predicted"/>
<protein>
    <submittedName>
        <fullName evidence="1">Uncharacterized protein</fullName>
    </submittedName>
</protein>
<evidence type="ECO:0000313" key="1">
    <source>
        <dbReference type="EMBL" id="OUS43566.1"/>
    </source>
</evidence>
<dbReference type="AlphaFoldDB" id="A0A1Y5I251"/>